<feature type="chain" id="PRO_5045678639" description="Galactose oxidase" evidence="2">
    <location>
        <begin position="21"/>
        <end position="374"/>
    </location>
</feature>
<evidence type="ECO:0000256" key="2">
    <source>
        <dbReference type="SAM" id="SignalP"/>
    </source>
</evidence>
<proteinExistence type="predicted"/>
<accession>A0ABS5YMV5</accession>
<feature type="region of interest" description="Disordered" evidence="1">
    <location>
        <begin position="72"/>
        <end position="94"/>
    </location>
</feature>
<evidence type="ECO:0000313" key="3">
    <source>
        <dbReference type="EMBL" id="MBU2664777.1"/>
    </source>
</evidence>
<dbReference type="PROSITE" id="PS51257">
    <property type="entry name" value="PROKAR_LIPOPROTEIN"/>
    <property type="match status" value="1"/>
</dbReference>
<dbReference type="Gene3D" id="2.120.10.80">
    <property type="entry name" value="Kelch-type beta propeller"/>
    <property type="match status" value="2"/>
</dbReference>
<dbReference type="EMBL" id="JAHKKG010000004">
    <property type="protein sequence ID" value="MBU2664777.1"/>
    <property type="molecule type" value="Genomic_DNA"/>
</dbReference>
<evidence type="ECO:0008006" key="5">
    <source>
        <dbReference type="Google" id="ProtNLM"/>
    </source>
</evidence>
<name>A0ABS5YMV5_9ACTN</name>
<sequence>MRTGMLGAALCSIVLVGACAQPSEKEVTAAAVEAGWREVTGSPLSPRDQALGLWTGREVLLFGGSDLPPCSDTSSCAMDPTPLSDSAALDPDTNRWRPLRTAPVPVLGAFGAVVGSKAFLLPYGSKREILVYDVDGDSWKRLPAPFDSDDGYRLVAAGERLIAYAGTDELRPLVDQVLDVRTGKWSALPADPLGPAWDRTMVWTGREVALFDHKLVPNPGADGPALTRGAVLDLTSGGWRTLPEAPMLSTGPWFVTGDRLVNPLPSSADGGRINGWGRSYPDGGIVRPSNGAWTPLPDPPERVAGVHDGTDALYLDVAGSVLDTRTGSWRTLPRPPVNDSAGSPTVVAAGARMLVFGGARNDQTLTNATWIWTP</sequence>
<evidence type="ECO:0000256" key="1">
    <source>
        <dbReference type="SAM" id="MobiDB-lite"/>
    </source>
</evidence>
<reference evidence="3 4" key="1">
    <citation type="submission" date="2021-06" db="EMBL/GenBank/DDBJ databases">
        <title>Actinoplanes lichenicola sp. nov., and Actinoplanes ovalisporus sp. nov., isolated from lichen in Thailand.</title>
        <authorList>
            <person name="Saeng-In P."/>
            <person name="Kanchanasin P."/>
            <person name="Yuki M."/>
            <person name="Kudo T."/>
            <person name="Ohkuma M."/>
            <person name="Phongsopitanun W."/>
            <person name="Tanasupawat S."/>
        </authorList>
    </citation>
    <scope>NUCLEOTIDE SEQUENCE [LARGE SCALE GENOMIC DNA]</scope>
    <source>
        <strain evidence="3 4">NBRC 110975</strain>
    </source>
</reference>
<evidence type="ECO:0000313" key="4">
    <source>
        <dbReference type="Proteomes" id="UP001519654"/>
    </source>
</evidence>
<dbReference type="RefSeq" id="WP_215787689.1">
    <property type="nucleotide sequence ID" value="NZ_JAHKKG010000004.1"/>
</dbReference>
<organism evidence="3 4">
    <name type="scientific">Paractinoplanes bogorensis</name>
    <dbReference type="NCBI Taxonomy" id="1610840"/>
    <lineage>
        <taxon>Bacteria</taxon>
        <taxon>Bacillati</taxon>
        <taxon>Actinomycetota</taxon>
        <taxon>Actinomycetes</taxon>
        <taxon>Micromonosporales</taxon>
        <taxon>Micromonosporaceae</taxon>
        <taxon>Paractinoplanes</taxon>
    </lineage>
</organism>
<comment type="caution">
    <text evidence="3">The sequence shown here is derived from an EMBL/GenBank/DDBJ whole genome shotgun (WGS) entry which is preliminary data.</text>
</comment>
<keyword evidence="2" id="KW-0732">Signal</keyword>
<protein>
    <recommendedName>
        <fullName evidence="5">Galactose oxidase</fullName>
    </recommendedName>
</protein>
<gene>
    <name evidence="3" type="ORF">KOI35_14845</name>
</gene>
<dbReference type="SUPFAM" id="SSF117281">
    <property type="entry name" value="Kelch motif"/>
    <property type="match status" value="1"/>
</dbReference>
<dbReference type="InterPro" id="IPR015915">
    <property type="entry name" value="Kelch-typ_b-propeller"/>
</dbReference>
<feature type="signal peptide" evidence="2">
    <location>
        <begin position="1"/>
        <end position="20"/>
    </location>
</feature>
<keyword evidence="4" id="KW-1185">Reference proteome</keyword>
<dbReference type="Proteomes" id="UP001519654">
    <property type="component" value="Unassembled WGS sequence"/>
</dbReference>